<dbReference type="Proteomes" id="UP000045706">
    <property type="component" value="Unassembled WGS sequence"/>
</dbReference>
<dbReference type="EMBL" id="CVQI01036613">
    <property type="protein sequence ID" value="CRK47498.1"/>
    <property type="molecule type" value="Genomic_DNA"/>
</dbReference>
<accession>A0A0G4NM06</accession>
<feature type="region of interest" description="Disordered" evidence="1">
    <location>
        <begin position="1"/>
        <end position="71"/>
    </location>
</feature>
<proteinExistence type="predicted"/>
<sequence length="71" mass="7771">HGSRPAERRILQEAGGSPVPGVLQHVQDDDWHQGRPPAPGNLQRLPVQLPRGLDQGAELRQAAPHPRKGEH</sequence>
<protein>
    <submittedName>
        <fullName evidence="2">Uncharacterized protein</fullName>
    </submittedName>
</protein>
<feature type="non-terminal residue" evidence="2">
    <location>
        <position position="1"/>
    </location>
</feature>
<evidence type="ECO:0000256" key="1">
    <source>
        <dbReference type="SAM" id="MobiDB-lite"/>
    </source>
</evidence>
<gene>
    <name evidence="2" type="ORF">BN1723_020300</name>
</gene>
<name>A0A0G4NM06_VERLO</name>
<evidence type="ECO:0000313" key="2">
    <source>
        <dbReference type="EMBL" id="CRK47498.1"/>
    </source>
</evidence>
<reference evidence="3" key="1">
    <citation type="submission" date="2015-05" db="EMBL/GenBank/DDBJ databases">
        <authorList>
            <person name="Fogelqvist Johan"/>
        </authorList>
    </citation>
    <scope>NUCLEOTIDE SEQUENCE [LARGE SCALE GENOMIC DNA]</scope>
</reference>
<feature type="compositionally biased region" description="Basic and acidic residues" evidence="1">
    <location>
        <begin position="1"/>
        <end position="11"/>
    </location>
</feature>
<dbReference type="AlphaFoldDB" id="A0A0G4NM06"/>
<evidence type="ECO:0000313" key="3">
    <source>
        <dbReference type="Proteomes" id="UP000045706"/>
    </source>
</evidence>
<organism evidence="2 3">
    <name type="scientific">Verticillium longisporum</name>
    <name type="common">Verticillium dahliae var. longisporum</name>
    <dbReference type="NCBI Taxonomy" id="100787"/>
    <lineage>
        <taxon>Eukaryota</taxon>
        <taxon>Fungi</taxon>
        <taxon>Dikarya</taxon>
        <taxon>Ascomycota</taxon>
        <taxon>Pezizomycotina</taxon>
        <taxon>Sordariomycetes</taxon>
        <taxon>Hypocreomycetidae</taxon>
        <taxon>Glomerellales</taxon>
        <taxon>Plectosphaerellaceae</taxon>
        <taxon>Verticillium</taxon>
    </lineage>
</organism>